<comment type="caution">
    <text evidence="5">The sequence shown here is derived from an EMBL/GenBank/DDBJ whole genome shotgun (WGS) entry which is preliminary data.</text>
</comment>
<sequence length="177" mass="20911">MPEGWFCMVDCAIINSLTYRGILAMLDQTFGQVYTKFKLHFYKQIFSRFEDREATLTTVESFCMEVIMALGEPTIAQFSHMMNLSTPNAAYKINSLVKKGYVERIQSTTDKREYRLRPTQKYIDYYNISYSYLHLVMERAKQRFSPDDLAKLEEMLQIVSDELMPEIQLTEIKYTLR</sequence>
<dbReference type="Gene3D" id="1.10.10.10">
    <property type="entry name" value="Winged helix-like DNA-binding domain superfamily/Winged helix DNA-binding domain"/>
    <property type="match status" value="1"/>
</dbReference>
<accession>K1UIU1</accession>
<keyword evidence="3" id="KW-0804">Transcription</keyword>
<dbReference type="EMBL" id="AJWY01001326">
    <property type="protein sequence ID" value="EKC79949.1"/>
    <property type="molecule type" value="Genomic_DNA"/>
</dbReference>
<dbReference type="PANTHER" id="PTHR42756:SF1">
    <property type="entry name" value="TRANSCRIPTIONAL REPRESSOR OF EMRAB OPERON"/>
    <property type="match status" value="1"/>
</dbReference>
<evidence type="ECO:0000259" key="4">
    <source>
        <dbReference type="SMART" id="SM00347"/>
    </source>
</evidence>
<gene>
    <name evidence="5" type="ORF">LEA_01898</name>
</gene>
<dbReference type="InterPro" id="IPR036390">
    <property type="entry name" value="WH_DNA-bd_sf"/>
</dbReference>
<proteinExistence type="predicted"/>
<dbReference type="Pfam" id="PF01047">
    <property type="entry name" value="MarR"/>
    <property type="match status" value="1"/>
</dbReference>
<dbReference type="GO" id="GO:0003700">
    <property type="term" value="F:DNA-binding transcription factor activity"/>
    <property type="evidence" value="ECO:0007669"/>
    <property type="project" value="InterPro"/>
</dbReference>
<feature type="domain" description="HTH marR-type" evidence="4">
    <location>
        <begin position="49"/>
        <end position="149"/>
    </location>
</feature>
<dbReference type="PANTHER" id="PTHR42756">
    <property type="entry name" value="TRANSCRIPTIONAL REGULATOR, MARR"/>
    <property type="match status" value="1"/>
</dbReference>
<reference evidence="5" key="1">
    <citation type="journal article" date="2013" name="Environ. Microbiol.">
        <title>Microbiota from the distal guts of lean and obese adolescents exhibit partial functional redundancy besides clear differences in community structure.</title>
        <authorList>
            <person name="Ferrer M."/>
            <person name="Ruiz A."/>
            <person name="Lanza F."/>
            <person name="Haange S.B."/>
            <person name="Oberbach A."/>
            <person name="Till H."/>
            <person name="Bargiela R."/>
            <person name="Campoy C."/>
            <person name="Segura M.T."/>
            <person name="Richter M."/>
            <person name="von Bergen M."/>
            <person name="Seifert J."/>
            <person name="Suarez A."/>
        </authorList>
    </citation>
    <scope>NUCLEOTIDE SEQUENCE</scope>
</reference>
<organism evidence="5">
    <name type="scientific">human gut metagenome</name>
    <dbReference type="NCBI Taxonomy" id="408170"/>
    <lineage>
        <taxon>unclassified sequences</taxon>
        <taxon>metagenomes</taxon>
        <taxon>organismal metagenomes</taxon>
    </lineage>
</organism>
<dbReference type="GO" id="GO:0003677">
    <property type="term" value="F:DNA binding"/>
    <property type="evidence" value="ECO:0007669"/>
    <property type="project" value="UniProtKB-KW"/>
</dbReference>
<dbReference type="SUPFAM" id="SSF46785">
    <property type="entry name" value="Winged helix' DNA-binding domain"/>
    <property type="match status" value="1"/>
</dbReference>
<dbReference type="InterPro" id="IPR000835">
    <property type="entry name" value="HTH_MarR-typ"/>
</dbReference>
<keyword evidence="2" id="KW-0238">DNA-binding</keyword>
<evidence type="ECO:0000256" key="2">
    <source>
        <dbReference type="ARBA" id="ARBA00023125"/>
    </source>
</evidence>
<name>K1UIU1_9ZZZZ</name>
<evidence type="ECO:0000256" key="1">
    <source>
        <dbReference type="ARBA" id="ARBA00023015"/>
    </source>
</evidence>
<evidence type="ECO:0000256" key="3">
    <source>
        <dbReference type="ARBA" id="ARBA00023163"/>
    </source>
</evidence>
<dbReference type="AlphaFoldDB" id="K1UIU1"/>
<dbReference type="SMART" id="SM00347">
    <property type="entry name" value="HTH_MARR"/>
    <property type="match status" value="1"/>
</dbReference>
<dbReference type="InterPro" id="IPR036388">
    <property type="entry name" value="WH-like_DNA-bd_sf"/>
</dbReference>
<keyword evidence="1" id="KW-0805">Transcription regulation</keyword>
<protein>
    <submittedName>
        <fullName evidence="5">Transcriptional regulator, MarR family</fullName>
    </submittedName>
</protein>
<evidence type="ECO:0000313" key="5">
    <source>
        <dbReference type="EMBL" id="EKC79949.1"/>
    </source>
</evidence>
<feature type="non-terminal residue" evidence="5">
    <location>
        <position position="177"/>
    </location>
</feature>